<evidence type="ECO:0000313" key="4">
    <source>
        <dbReference type="Proteomes" id="UP001500121"/>
    </source>
</evidence>
<comment type="caution">
    <text evidence="3">The sequence shown here is derived from an EMBL/GenBank/DDBJ whole genome shotgun (WGS) entry which is preliminary data.</text>
</comment>
<proteinExistence type="predicted"/>
<keyword evidence="2" id="KW-0472">Membrane</keyword>
<evidence type="ECO:0000256" key="1">
    <source>
        <dbReference type="SAM" id="MobiDB-lite"/>
    </source>
</evidence>
<reference evidence="4" key="1">
    <citation type="journal article" date="2019" name="Int. J. Syst. Evol. Microbiol.">
        <title>The Global Catalogue of Microorganisms (GCM) 10K type strain sequencing project: providing services to taxonomists for standard genome sequencing and annotation.</title>
        <authorList>
            <consortium name="The Broad Institute Genomics Platform"/>
            <consortium name="The Broad Institute Genome Sequencing Center for Infectious Disease"/>
            <person name="Wu L."/>
            <person name="Ma J."/>
        </authorList>
    </citation>
    <scope>NUCLEOTIDE SEQUENCE [LARGE SCALE GENOMIC DNA]</scope>
    <source>
        <strain evidence="4">JCM 19015</strain>
    </source>
</reference>
<dbReference type="Proteomes" id="UP001500121">
    <property type="component" value="Unassembled WGS sequence"/>
</dbReference>
<keyword evidence="2" id="KW-1133">Transmembrane helix</keyword>
<protein>
    <recommendedName>
        <fullName evidence="5">Lipopolysaccharide assembly protein A domain-containing protein</fullName>
    </recommendedName>
</protein>
<accession>A0ABP8Z7F9</accession>
<gene>
    <name evidence="3" type="ORF">GCM10025783_21060</name>
</gene>
<evidence type="ECO:0000313" key="3">
    <source>
        <dbReference type="EMBL" id="GAA4748688.1"/>
    </source>
</evidence>
<organism evidence="3 4">
    <name type="scientific">Amnibacterium soli</name>
    <dbReference type="NCBI Taxonomy" id="1282736"/>
    <lineage>
        <taxon>Bacteria</taxon>
        <taxon>Bacillati</taxon>
        <taxon>Actinomycetota</taxon>
        <taxon>Actinomycetes</taxon>
        <taxon>Micrococcales</taxon>
        <taxon>Microbacteriaceae</taxon>
        <taxon>Amnibacterium</taxon>
    </lineage>
</organism>
<feature type="transmembrane region" description="Helical" evidence="2">
    <location>
        <begin position="20"/>
        <end position="38"/>
    </location>
</feature>
<keyword evidence="4" id="KW-1185">Reference proteome</keyword>
<feature type="compositionally biased region" description="Basic and acidic residues" evidence="1">
    <location>
        <begin position="92"/>
        <end position="103"/>
    </location>
</feature>
<feature type="transmembrane region" description="Helical" evidence="2">
    <location>
        <begin position="50"/>
        <end position="73"/>
    </location>
</feature>
<evidence type="ECO:0008006" key="5">
    <source>
        <dbReference type="Google" id="ProtNLM"/>
    </source>
</evidence>
<feature type="region of interest" description="Disordered" evidence="1">
    <location>
        <begin position="92"/>
        <end position="127"/>
    </location>
</feature>
<dbReference type="EMBL" id="BAABLP010000004">
    <property type="protein sequence ID" value="GAA4748688.1"/>
    <property type="molecule type" value="Genomic_DNA"/>
</dbReference>
<evidence type="ECO:0000256" key="2">
    <source>
        <dbReference type="SAM" id="Phobius"/>
    </source>
</evidence>
<sequence>MSDPQRRSVRVRRAPKVGVFLLIGAVLGALIAIVAVNVTPPDATVPKIQAIGFLILLLAPVGALVVGVFALVLDRIAERRARTVEVELIESGRRAPDDVRPEDAVAGQEPPAADRPVDPAPSADDPR</sequence>
<keyword evidence="2" id="KW-0812">Transmembrane</keyword>
<dbReference type="RefSeq" id="WP_345481132.1">
    <property type="nucleotide sequence ID" value="NZ_BAABLP010000004.1"/>
</dbReference>
<name>A0ABP8Z7F9_9MICO</name>